<dbReference type="EMBL" id="VIGC01000018">
    <property type="protein sequence ID" value="TQE94956.1"/>
    <property type="molecule type" value="Genomic_DNA"/>
</dbReference>
<evidence type="ECO:0000313" key="2">
    <source>
        <dbReference type="EMBL" id="TQE94956.1"/>
    </source>
</evidence>
<dbReference type="RefSeq" id="WP_141610808.1">
    <property type="nucleotide sequence ID" value="NZ_VIGC02000018.1"/>
</dbReference>
<dbReference type="OrthoDB" id="9775607at2"/>
<dbReference type="InterPro" id="IPR050378">
    <property type="entry name" value="Metallo-dep_Hydrolases_sf"/>
</dbReference>
<dbReference type="CDD" id="cd01297">
    <property type="entry name" value="D-aminoacylase"/>
    <property type="match status" value="1"/>
</dbReference>
<organism evidence="2 3">
    <name type="scientific">Litorilinea aerophila</name>
    <dbReference type="NCBI Taxonomy" id="1204385"/>
    <lineage>
        <taxon>Bacteria</taxon>
        <taxon>Bacillati</taxon>
        <taxon>Chloroflexota</taxon>
        <taxon>Caldilineae</taxon>
        <taxon>Caldilineales</taxon>
        <taxon>Caldilineaceae</taxon>
        <taxon>Litorilinea</taxon>
    </lineage>
</organism>
<evidence type="ECO:0000259" key="1">
    <source>
        <dbReference type="Pfam" id="PF07969"/>
    </source>
</evidence>
<dbReference type="Pfam" id="PF07969">
    <property type="entry name" value="Amidohydro_3"/>
    <property type="match status" value="1"/>
</dbReference>
<keyword evidence="3" id="KW-1185">Reference proteome</keyword>
<dbReference type="InterPro" id="IPR013108">
    <property type="entry name" value="Amidohydro_3"/>
</dbReference>
<dbReference type="PANTHER" id="PTHR11647">
    <property type="entry name" value="HYDRANTOINASE/DIHYDROPYRIMIDINASE FAMILY MEMBER"/>
    <property type="match status" value="1"/>
</dbReference>
<dbReference type="Gene3D" id="2.30.40.10">
    <property type="entry name" value="Urease, subunit C, domain 1"/>
    <property type="match status" value="1"/>
</dbReference>
<comment type="caution">
    <text evidence="2">The sequence shown here is derived from an EMBL/GenBank/DDBJ whole genome shotgun (WGS) entry which is preliminary data.</text>
</comment>
<sequence length="545" mass="59742">MSDFHVLIRGARVVDGTGNPWFYGDVALQDDRIAAITPPGQIPADSVAEVVDATGMVVCPGFIDILSHSILPLMIDGRCLSKITQGVTTEIMGEAWTPAPYGGKVDLKSLENNPFALQVPQWVERIPTWSHFRDWLEAMVEAGVSPNIGSFLGGGTLRRYAMGMEMGEPSAEELETMRRVAAAAMEEGAFGVSYALIYPPDAYAGTDELVEVCKVVGQYNGLYITHIRSEADGLLEGLEEALEIGQRADLPVQIYHLKAAGRRNWPKMPQVIERIEQARAAGQDVTADMYSYPAAGTGLTSTLPPWASAGGKLFDNLRDPEMRAKIRAEALHPSGGWEAMVDLCGPEGVMPIGFHKPENRQYVGKRLSEIAAMRGQEWVDAVMDLLLSEEQRISTIYFMMSEDNLRLQLRQPWIMIGTDAGGLDPAWAAPIGPYHPRAYGCYTRVLGKFVREEKVIGLEDAVRKMSWAVASRLGLRDRGRLHVGCYADVVIFDPATVADRATFEEPHQLSVGVRDVWVNGVRVLRDGTHTGATPGRIVEGPGRRA</sequence>
<dbReference type="PANTHER" id="PTHR11647:SF1">
    <property type="entry name" value="COLLAPSIN RESPONSE MEDIATOR PROTEIN"/>
    <property type="match status" value="1"/>
</dbReference>
<reference evidence="2 3" key="1">
    <citation type="submission" date="2019-06" db="EMBL/GenBank/DDBJ databases">
        <title>Genome sequence of Litorilinea aerophila BAA-2444.</title>
        <authorList>
            <person name="Maclea K.S."/>
            <person name="Maurais E.G."/>
            <person name="Iannazzi L.C."/>
        </authorList>
    </citation>
    <scope>NUCLEOTIDE SEQUENCE [LARGE SCALE GENOMIC DNA]</scope>
    <source>
        <strain evidence="2 3">ATCC BAA-2444</strain>
    </source>
</reference>
<name>A0A540VDX3_9CHLR</name>
<dbReference type="InterPro" id="IPR011059">
    <property type="entry name" value="Metal-dep_hydrolase_composite"/>
</dbReference>
<gene>
    <name evidence="2" type="ORF">FKZ61_14205</name>
</gene>
<dbReference type="SUPFAM" id="SSF51556">
    <property type="entry name" value="Metallo-dependent hydrolases"/>
    <property type="match status" value="1"/>
</dbReference>
<dbReference type="InterPro" id="IPR032466">
    <property type="entry name" value="Metal_Hydrolase"/>
</dbReference>
<dbReference type="Gene3D" id="3.20.20.140">
    <property type="entry name" value="Metal-dependent hydrolases"/>
    <property type="match status" value="2"/>
</dbReference>
<proteinExistence type="predicted"/>
<dbReference type="AlphaFoldDB" id="A0A540VDX3"/>
<feature type="domain" description="Amidohydrolase 3" evidence="1">
    <location>
        <begin position="370"/>
        <end position="523"/>
    </location>
</feature>
<protein>
    <submittedName>
        <fullName evidence="2">D-aminoacylase</fullName>
    </submittedName>
</protein>
<dbReference type="Proteomes" id="UP000317371">
    <property type="component" value="Unassembled WGS sequence"/>
</dbReference>
<dbReference type="InParanoid" id="A0A540VDX3"/>
<accession>A0A540VDX3</accession>
<evidence type="ECO:0000313" key="3">
    <source>
        <dbReference type="Proteomes" id="UP000317371"/>
    </source>
</evidence>
<dbReference type="GO" id="GO:0016810">
    <property type="term" value="F:hydrolase activity, acting on carbon-nitrogen (but not peptide) bonds"/>
    <property type="evidence" value="ECO:0007669"/>
    <property type="project" value="InterPro"/>
</dbReference>
<dbReference type="SUPFAM" id="SSF51338">
    <property type="entry name" value="Composite domain of metallo-dependent hydrolases"/>
    <property type="match status" value="1"/>
</dbReference>